<feature type="chain" id="PRO_5044552188" evidence="1">
    <location>
        <begin position="24"/>
        <end position="109"/>
    </location>
</feature>
<evidence type="ECO:0000256" key="1">
    <source>
        <dbReference type="SAM" id="SignalP"/>
    </source>
</evidence>
<evidence type="ECO:0000313" key="3">
    <source>
        <dbReference type="Proteomes" id="UP000050761"/>
    </source>
</evidence>
<reference evidence="2 3" key="1">
    <citation type="submission" date="2018-11" db="EMBL/GenBank/DDBJ databases">
        <authorList>
            <consortium name="Pathogen Informatics"/>
        </authorList>
    </citation>
    <scope>NUCLEOTIDE SEQUENCE [LARGE SCALE GENOMIC DNA]</scope>
</reference>
<reference evidence="4" key="2">
    <citation type="submission" date="2019-09" db="UniProtKB">
        <authorList>
            <consortium name="WormBaseParasite"/>
        </authorList>
    </citation>
    <scope>IDENTIFICATION</scope>
</reference>
<evidence type="ECO:0000313" key="2">
    <source>
        <dbReference type="EMBL" id="VDP46992.1"/>
    </source>
</evidence>
<keyword evidence="1" id="KW-0732">Signal</keyword>
<keyword evidence="3" id="KW-1185">Reference proteome</keyword>
<dbReference type="OrthoDB" id="5832308at2759"/>
<proteinExistence type="predicted"/>
<gene>
    <name evidence="2" type="ORF">HPBE_LOCUS24736</name>
</gene>
<organism evidence="3 4">
    <name type="scientific">Heligmosomoides polygyrus</name>
    <name type="common">Parasitic roundworm</name>
    <dbReference type="NCBI Taxonomy" id="6339"/>
    <lineage>
        <taxon>Eukaryota</taxon>
        <taxon>Metazoa</taxon>
        <taxon>Ecdysozoa</taxon>
        <taxon>Nematoda</taxon>
        <taxon>Chromadorea</taxon>
        <taxon>Rhabditida</taxon>
        <taxon>Rhabditina</taxon>
        <taxon>Rhabditomorpha</taxon>
        <taxon>Strongyloidea</taxon>
        <taxon>Heligmosomidae</taxon>
        <taxon>Heligmosomoides</taxon>
    </lineage>
</organism>
<evidence type="ECO:0000313" key="4">
    <source>
        <dbReference type="WBParaSite" id="HPBE_0002473701-mRNA-1"/>
    </source>
</evidence>
<dbReference type="WBParaSite" id="HPBE_0002473701-mRNA-1">
    <property type="protein sequence ID" value="HPBE_0002473701-mRNA-1"/>
    <property type="gene ID" value="HPBE_0002473701"/>
</dbReference>
<accession>A0A3P8D6V4</accession>
<sequence length="109" mass="12395">MQGLVQTFHLLPLLLLTTGRAVALGGKSFFTSQRSDLIHKNYAMLTMCQPQEKVYLNVSLYLNPLQENHHIKFVRADMPFEVSRSTCRCCTFLARSTLRPRKLPPDSGV</sequence>
<dbReference type="EMBL" id="UZAH01036764">
    <property type="protein sequence ID" value="VDP46992.1"/>
    <property type="molecule type" value="Genomic_DNA"/>
</dbReference>
<dbReference type="AlphaFoldDB" id="A0A183GPW7"/>
<dbReference type="Proteomes" id="UP000050761">
    <property type="component" value="Unassembled WGS sequence"/>
</dbReference>
<protein>
    <submittedName>
        <fullName evidence="4">Secreted protein</fullName>
    </submittedName>
</protein>
<feature type="signal peptide" evidence="1">
    <location>
        <begin position="1"/>
        <end position="23"/>
    </location>
</feature>
<name>A0A183GPW7_HELPZ</name>
<accession>A0A183GPW7</accession>